<dbReference type="Gene3D" id="1.25.40.620">
    <property type="match status" value="1"/>
</dbReference>
<feature type="transmembrane region" description="Helical" evidence="2">
    <location>
        <begin position="60"/>
        <end position="81"/>
    </location>
</feature>
<comment type="caution">
    <text evidence="4">The sequence shown here is derived from an EMBL/GenBank/DDBJ whole genome shotgun (WGS) entry which is preliminary data.</text>
</comment>
<dbReference type="Proteomes" id="UP000631421">
    <property type="component" value="Unassembled WGS sequence"/>
</dbReference>
<sequence>MTNDQPNDKSDQKPVMSTDTRRQLRHQRVQKVVKYLGLLTGGLGVFGSVGLWWLGHPSATMILTGFITAVGTVLAIAYKFISNVTNKVWDKIEEELEGLEEPLANWIVAWLKNGAIALYWNINPKFQRDYYQSLIDSFREFRLDGFRVGLPVLDLENVFVPLRVISASPEKISGAMIHTHSHSGSQEIWDFLSKSKKFQSYRRLAVVGAPGSGKTTLLKYLALIYAKKKNQEHNAPKFIPVLLYLRDISDRLVTSQPPNLCELIESHIKSLPSHTDLTPPPNWIQNQLEIGNCLVMLDGLDEVADAEQRQKVSQWVNSQMEIYRQTPFILTSRPDGYNSAPVDLVGTVLKVLPFTHAQMKDFIHSWYPQTEIMSRAGRDTPAVRAEAKKNADDLIDRIIDNRAIADMATNPLLVTMIATVHYNGSALPKGRVDLYQKICDVLLGARQAAKQNITTALTGVQNKAVLQVLALELMKAKTREFSLDQGEKLIADELVKVAGGSLTARAFLLQIKEICGLLMERELGVYEFAHLSFQEYLAASQIKESQDDTLLTANLDDPWWAETIRLYAAQGDATKLIEAAIAKPTVKSLSLAFDCLQEAAKVESGTRQRLTDLLEAGLESDDPQIAKLAAEVSLLRRLNNLCKVNENLEIDLKYITCAEFQLFLDEKYVPNPSNRFDPKDARNPVITNKLETVLEFCNWLNLKAPSLSGSGECLDLDSYYRLPVGAELLAHNVHTSSQVCFWTIAENKSTHNKIRIVRASLDADYIQLTKYLAAQEWIKADNETVRVILKLTNQDEINVETMQMLSNADINTINRLWLYYSHGLFSLGIQFNIWERLGGNPIASYLPSALWYSNNSVSPQALFATFARKWDQLEKLPFESSLSQSQFDVITVNEQGQETQRKQASSRYFHESLDQDMEYLAIHMVLIPAGSFVMGAPANEKESRDTERPQHEVKVPEFFMGKYPITQSQWRVVAAMPKIMIDLKLDPSGFKSDALSVENVSWYEAMEFCARLSNHTGRAYRLPSEAEWEYACRAGTTTPFHFGEAITPEIVNHNGYRRISPPPNPAFLMLKPVGSFPPNAFGLYDMHGNVWEWCADDWHDSYKGAPTDGSAWVDGNRKLYRDRTLNKSNNPSKTLQKMTDLILIFMGANEPLKLLRGGSWRSFACYSAYRINDLNNLDCYPHGFRVACSLL</sequence>
<evidence type="ECO:0000313" key="4">
    <source>
        <dbReference type="EMBL" id="MBD2150021.1"/>
    </source>
</evidence>
<keyword evidence="2" id="KW-0812">Transmembrane</keyword>
<dbReference type="InterPro" id="IPR003593">
    <property type="entry name" value="AAA+_ATPase"/>
</dbReference>
<evidence type="ECO:0000256" key="1">
    <source>
        <dbReference type="SAM" id="MobiDB-lite"/>
    </source>
</evidence>
<reference evidence="4" key="1">
    <citation type="journal article" date="2015" name="ISME J.">
        <title>Draft Genome Sequence of Streptomyces incarnatus NRRL8089, which Produces the Nucleoside Antibiotic Sinefungin.</title>
        <authorList>
            <person name="Oshima K."/>
            <person name="Hattori M."/>
            <person name="Shimizu H."/>
            <person name="Fukuda K."/>
            <person name="Nemoto M."/>
            <person name="Inagaki K."/>
            <person name="Tamura T."/>
        </authorList>
    </citation>
    <scope>NUCLEOTIDE SEQUENCE</scope>
    <source>
        <strain evidence="4">FACHB-1277</strain>
    </source>
</reference>
<dbReference type="InterPro" id="IPR051043">
    <property type="entry name" value="Sulfatase_Mod_Factor_Kinase"/>
</dbReference>
<dbReference type="Pfam" id="PF03781">
    <property type="entry name" value="FGE-sulfatase"/>
    <property type="match status" value="1"/>
</dbReference>
<name>A0A926Z591_9CYAN</name>
<dbReference type="Pfam" id="PF05419">
    <property type="entry name" value="GUN4"/>
    <property type="match status" value="1"/>
</dbReference>
<protein>
    <submittedName>
        <fullName evidence="4">SUMF1/EgtB/PvdO family nonheme iron enzyme</fullName>
    </submittedName>
</protein>
<organism evidence="4 5">
    <name type="scientific">Pseudanabaena cinerea FACHB-1277</name>
    <dbReference type="NCBI Taxonomy" id="2949581"/>
    <lineage>
        <taxon>Bacteria</taxon>
        <taxon>Bacillati</taxon>
        <taxon>Cyanobacteriota</taxon>
        <taxon>Cyanophyceae</taxon>
        <taxon>Pseudanabaenales</taxon>
        <taxon>Pseudanabaenaceae</taxon>
        <taxon>Pseudanabaena</taxon>
        <taxon>Pseudanabaena cinerea</taxon>
    </lineage>
</organism>
<dbReference type="Gene3D" id="3.90.1580.10">
    <property type="entry name" value="paralog of FGE (formylglycine-generating enzyme)"/>
    <property type="match status" value="1"/>
</dbReference>
<dbReference type="SUPFAM" id="SSF52540">
    <property type="entry name" value="P-loop containing nucleoside triphosphate hydrolases"/>
    <property type="match status" value="1"/>
</dbReference>
<feature type="domain" description="NACHT" evidence="3">
    <location>
        <begin position="202"/>
        <end position="336"/>
    </location>
</feature>
<dbReference type="SMART" id="SM00382">
    <property type="entry name" value="AAA"/>
    <property type="match status" value="1"/>
</dbReference>
<feature type="region of interest" description="Disordered" evidence="1">
    <location>
        <begin position="1"/>
        <end position="23"/>
    </location>
</feature>
<evidence type="ECO:0000256" key="2">
    <source>
        <dbReference type="SAM" id="Phobius"/>
    </source>
</evidence>
<feature type="transmembrane region" description="Helical" evidence="2">
    <location>
        <begin position="32"/>
        <end position="54"/>
    </location>
</feature>
<dbReference type="PROSITE" id="PS50837">
    <property type="entry name" value="NACHT"/>
    <property type="match status" value="1"/>
</dbReference>
<keyword evidence="5" id="KW-1185">Reference proteome</keyword>
<gene>
    <name evidence="4" type="ORF">H6F44_07780</name>
</gene>
<keyword evidence="2" id="KW-1133">Transmembrane helix</keyword>
<keyword evidence="2" id="KW-0472">Membrane</keyword>
<dbReference type="InterPro" id="IPR007111">
    <property type="entry name" value="NACHT_NTPase"/>
</dbReference>
<dbReference type="PANTHER" id="PTHR23150">
    <property type="entry name" value="SULFATASE MODIFYING FACTOR 1, 2"/>
    <property type="match status" value="1"/>
</dbReference>
<evidence type="ECO:0000313" key="5">
    <source>
        <dbReference type="Proteomes" id="UP000631421"/>
    </source>
</evidence>
<dbReference type="InterPro" id="IPR037215">
    <property type="entry name" value="GUN4-like_sf"/>
</dbReference>
<feature type="compositionally biased region" description="Basic and acidic residues" evidence="1">
    <location>
        <begin position="1"/>
        <end position="12"/>
    </location>
</feature>
<dbReference type="Gene3D" id="3.40.50.300">
    <property type="entry name" value="P-loop containing nucleotide triphosphate hydrolases"/>
    <property type="match status" value="1"/>
</dbReference>
<evidence type="ECO:0000259" key="3">
    <source>
        <dbReference type="PROSITE" id="PS50837"/>
    </source>
</evidence>
<dbReference type="PANTHER" id="PTHR23150:SF19">
    <property type="entry name" value="FORMYLGLYCINE-GENERATING ENZYME"/>
    <property type="match status" value="1"/>
</dbReference>
<dbReference type="EMBL" id="JACJPY010000017">
    <property type="protein sequence ID" value="MBD2150021.1"/>
    <property type="molecule type" value="Genomic_DNA"/>
</dbReference>
<dbReference type="InterPro" id="IPR008629">
    <property type="entry name" value="GUN4-like"/>
</dbReference>
<dbReference type="InterPro" id="IPR005532">
    <property type="entry name" value="SUMF_dom"/>
</dbReference>
<dbReference type="InterPro" id="IPR016187">
    <property type="entry name" value="CTDL_fold"/>
</dbReference>
<dbReference type="InterPro" id="IPR027417">
    <property type="entry name" value="P-loop_NTPase"/>
</dbReference>
<accession>A0A926Z591</accession>
<dbReference type="AlphaFoldDB" id="A0A926Z591"/>
<dbReference type="RefSeq" id="WP_190350389.1">
    <property type="nucleotide sequence ID" value="NZ_JACJPY010000017.1"/>
</dbReference>
<dbReference type="InterPro" id="IPR042095">
    <property type="entry name" value="SUMF_sf"/>
</dbReference>
<dbReference type="Pfam" id="PF05729">
    <property type="entry name" value="NACHT"/>
    <property type="match status" value="1"/>
</dbReference>
<reference evidence="4" key="2">
    <citation type="submission" date="2020-08" db="EMBL/GenBank/DDBJ databases">
        <authorList>
            <person name="Chen M."/>
            <person name="Teng W."/>
            <person name="Zhao L."/>
            <person name="Hu C."/>
            <person name="Zhou Y."/>
            <person name="Han B."/>
            <person name="Song L."/>
            <person name="Shu W."/>
        </authorList>
    </citation>
    <scope>NUCLEOTIDE SEQUENCE</scope>
    <source>
        <strain evidence="4">FACHB-1277</strain>
    </source>
</reference>
<dbReference type="SUPFAM" id="SSF56436">
    <property type="entry name" value="C-type lectin-like"/>
    <property type="match status" value="1"/>
</dbReference>
<proteinExistence type="predicted"/>
<dbReference type="GO" id="GO:0120147">
    <property type="term" value="F:formylglycine-generating oxidase activity"/>
    <property type="evidence" value="ECO:0007669"/>
    <property type="project" value="TreeGrafter"/>
</dbReference>
<dbReference type="SUPFAM" id="SSF140869">
    <property type="entry name" value="GUN4-like"/>
    <property type="match status" value="1"/>
</dbReference>